<dbReference type="EMBL" id="ML977596">
    <property type="protein sequence ID" value="KAF1999398.1"/>
    <property type="molecule type" value="Genomic_DNA"/>
</dbReference>
<proteinExistence type="predicted"/>
<dbReference type="AlphaFoldDB" id="A0A6A5WE82"/>
<feature type="compositionally biased region" description="Polar residues" evidence="1">
    <location>
        <begin position="498"/>
        <end position="516"/>
    </location>
</feature>
<keyword evidence="2" id="KW-0472">Membrane</keyword>
<organism evidence="3 4">
    <name type="scientific">Amniculicola lignicola CBS 123094</name>
    <dbReference type="NCBI Taxonomy" id="1392246"/>
    <lineage>
        <taxon>Eukaryota</taxon>
        <taxon>Fungi</taxon>
        <taxon>Dikarya</taxon>
        <taxon>Ascomycota</taxon>
        <taxon>Pezizomycotina</taxon>
        <taxon>Dothideomycetes</taxon>
        <taxon>Pleosporomycetidae</taxon>
        <taxon>Pleosporales</taxon>
        <taxon>Amniculicolaceae</taxon>
        <taxon>Amniculicola</taxon>
    </lineage>
</organism>
<evidence type="ECO:0000256" key="2">
    <source>
        <dbReference type="SAM" id="Phobius"/>
    </source>
</evidence>
<evidence type="ECO:0000313" key="3">
    <source>
        <dbReference type="EMBL" id="KAF1999398.1"/>
    </source>
</evidence>
<accession>A0A6A5WE82</accession>
<keyword evidence="4" id="KW-1185">Reference proteome</keyword>
<protein>
    <submittedName>
        <fullName evidence="3">Uncharacterized protein</fullName>
    </submittedName>
</protein>
<reference evidence="3" key="1">
    <citation type="journal article" date="2020" name="Stud. Mycol.">
        <title>101 Dothideomycetes genomes: a test case for predicting lifestyles and emergence of pathogens.</title>
        <authorList>
            <person name="Haridas S."/>
            <person name="Albert R."/>
            <person name="Binder M."/>
            <person name="Bloem J."/>
            <person name="Labutti K."/>
            <person name="Salamov A."/>
            <person name="Andreopoulos B."/>
            <person name="Baker S."/>
            <person name="Barry K."/>
            <person name="Bills G."/>
            <person name="Bluhm B."/>
            <person name="Cannon C."/>
            <person name="Castanera R."/>
            <person name="Culley D."/>
            <person name="Daum C."/>
            <person name="Ezra D."/>
            <person name="Gonzalez J."/>
            <person name="Henrissat B."/>
            <person name="Kuo A."/>
            <person name="Liang C."/>
            <person name="Lipzen A."/>
            <person name="Lutzoni F."/>
            <person name="Magnuson J."/>
            <person name="Mondo S."/>
            <person name="Nolan M."/>
            <person name="Ohm R."/>
            <person name="Pangilinan J."/>
            <person name="Park H.-J."/>
            <person name="Ramirez L."/>
            <person name="Alfaro M."/>
            <person name="Sun H."/>
            <person name="Tritt A."/>
            <person name="Yoshinaga Y."/>
            <person name="Zwiers L.-H."/>
            <person name="Turgeon B."/>
            <person name="Goodwin S."/>
            <person name="Spatafora J."/>
            <person name="Crous P."/>
            <person name="Grigoriev I."/>
        </authorList>
    </citation>
    <scope>NUCLEOTIDE SEQUENCE</scope>
    <source>
        <strain evidence="3">CBS 123094</strain>
    </source>
</reference>
<evidence type="ECO:0000313" key="4">
    <source>
        <dbReference type="Proteomes" id="UP000799779"/>
    </source>
</evidence>
<dbReference type="OrthoDB" id="3790651at2759"/>
<gene>
    <name evidence="3" type="ORF">P154DRAFT_601541</name>
</gene>
<feature type="region of interest" description="Disordered" evidence="1">
    <location>
        <begin position="485"/>
        <end position="516"/>
    </location>
</feature>
<evidence type="ECO:0000256" key="1">
    <source>
        <dbReference type="SAM" id="MobiDB-lite"/>
    </source>
</evidence>
<dbReference type="Proteomes" id="UP000799779">
    <property type="component" value="Unassembled WGS sequence"/>
</dbReference>
<keyword evidence="2" id="KW-1133">Transmembrane helix</keyword>
<sequence>MGFASWRSTFRLVIMLAISISIMLLGAGLNTIGWPKMRWYPDIPFNANPTERWSEDLTIYAPLMLIEHVDWSKDISVGLELVGGAPQLDEDGVPTISSGAADEIASAISATDAFLLLSRVPGIYSRSPPDWRDLWDAHNTMTGIQTHIDGSTVLSISVLSQQIKDAFHYQKCNGKSFARTAFGWHGINRVTAPLLTTICTGPSENGPPNNGLEIQHLGVDSATFSVLVGPSGNLDFLGATCAITVSQVLVPVDTWIVDMQDPWNTICNISAPIMPSALPIKTGPANALIASRLATHFAAIIPNLHGLVRNSGIVLHLTLAARRLKYQHSNFTSDAAAIAPFIATLAQHQLTTASWTMRADNDTLISSAPMQWQLYGSGPRLKWEWAIMTVLMILLIVMAKQVLLLIIYRIQPGSWLEPGGLLRTAHKTPQLLDSVGHVYSAHPGTREDVARYTDDAVRFEIRETNEQWPELVECRPVVPKRDTKKKKVSKGINVGHVNANSASETSLSGISTAQDP</sequence>
<feature type="transmembrane region" description="Helical" evidence="2">
    <location>
        <begin position="12"/>
        <end position="32"/>
    </location>
</feature>
<name>A0A6A5WE82_9PLEO</name>
<feature type="transmembrane region" description="Helical" evidence="2">
    <location>
        <begin position="385"/>
        <end position="408"/>
    </location>
</feature>
<keyword evidence="2" id="KW-0812">Transmembrane</keyword>